<dbReference type="Proteomes" id="UP000492821">
    <property type="component" value="Unassembled WGS sequence"/>
</dbReference>
<feature type="compositionally biased region" description="Polar residues" evidence="3">
    <location>
        <begin position="127"/>
        <end position="137"/>
    </location>
</feature>
<dbReference type="WBParaSite" id="Pan_g3860.t1">
    <property type="protein sequence ID" value="Pan_g3860.t1"/>
    <property type="gene ID" value="Pan_g3860"/>
</dbReference>
<proteinExistence type="predicted"/>
<feature type="domain" description="SH2" evidence="4">
    <location>
        <begin position="158"/>
        <end position="251"/>
    </location>
</feature>
<dbReference type="PROSITE" id="PS50001">
    <property type="entry name" value="SH2"/>
    <property type="match status" value="1"/>
</dbReference>
<evidence type="ECO:0000256" key="2">
    <source>
        <dbReference type="PROSITE-ProRule" id="PRU00191"/>
    </source>
</evidence>
<organism evidence="5 6">
    <name type="scientific">Panagrellus redivivus</name>
    <name type="common">Microworm</name>
    <dbReference type="NCBI Taxonomy" id="6233"/>
    <lineage>
        <taxon>Eukaryota</taxon>
        <taxon>Metazoa</taxon>
        <taxon>Ecdysozoa</taxon>
        <taxon>Nematoda</taxon>
        <taxon>Chromadorea</taxon>
        <taxon>Rhabditida</taxon>
        <taxon>Tylenchina</taxon>
        <taxon>Panagrolaimomorpha</taxon>
        <taxon>Panagrolaimoidea</taxon>
        <taxon>Panagrolaimidae</taxon>
        <taxon>Panagrellus</taxon>
    </lineage>
</organism>
<protein>
    <submittedName>
        <fullName evidence="6">SH2 domain-containing protein</fullName>
    </submittedName>
</protein>
<dbReference type="InterPro" id="IPR000980">
    <property type="entry name" value="SH2"/>
</dbReference>
<dbReference type="AlphaFoldDB" id="A0A7E4VY96"/>
<keyword evidence="5" id="KW-1185">Reference proteome</keyword>
<evidence type="ECO:0000256" key="1">
    <source>
        <dbReference type="ARBA" id="ARBA00022999"/>
    </source>
</evidence>
<feature type="compositionally biased region" description="Low complexity" evidence="3">
    <location>
        <begin position="99"/>
        <end position="111"/>
    </location>
</feature>
<feature type="region of interest" description="Disordered" evidence="3">
    <location>
        <begin position="77"/>
        <end position="137"/>
    </location>
</feature>
<reference evidence="6" key="2">
    <citation type="submission" date="2020-10" db="UniProtKB">
        <authorList>
            <consortium name="WormBaseParasite"/>
        </authorList>
    </citation>
    <scope>IDENTIFICATION</scope>
</reference>
<evidence type="ECO:0000313" key="5">
    <source>
        <dbReference type="Proteomes" id="UP000492821"/>
    </source>
</evidence>
<dbReference type="SUPFAM" id="SSF55550">
    <property type="entry name" value="SH2 domain"/>
    <property type="match status" value="1"/>
</dbReference>
<evidence type="ECO:0000256" key="3">
    <source>
        <dbReference type="SAM" id="MobiDB-lite"/>
    </source>
</evidence>
<keyword evidence="1 2" id="KW-0727">SH2 domain</keyword>
<dbReference type="InterPro" id="IPR036860">
    <property type="entry name" value="SH2_dom_sf"/>
</dbReference>
<sequence>MPLFSFVRRIFRFRYADRLPTFPMAMEEEHYDTPWEYKNRIISAALRPRPHSSNVALTASCSREADAMLHHNHKSMLIRPSADGSPSSPPRKLKELPQGSPRSNGSSGSRSSSDRSRNGSGDYPFIKNTSVSGSARKSTGLMGSMMLKKLNRFNENELIHDGIDRCDAEALLLPRPVGEFLLRKRTDGGNLALSLRASEGVLHIKLEQRDNNAWVLGEGPQFASITGCLKYYYRTALPIRGSEHILLKAPLLANPVH</sequence>
<dbReference type="Pfam" id="PF00017">
    <property type="entry name" value="SH2"/>
    <property type="match status" value="1"/>
</dbReference>
<dbReference type="GO" id="GO:0001784">
    <property type="term" value="F:phosphotyrosine residue binding"/>
    <property type="evidence" value="ECO:0007669"/>
    <property type="project" value="TreeGrafter"/>
</dbReference>
<evidence type="ECO:0000259" key="4">
    <source>
        <dbReference type="PROSITE" id="PS50001"/>
    </source>
</evidence>
<dbReference type="SMART" id="SM00252">
    <property type="entry name" value="SH2"/>
    <property type="match status" value="1"/>
</dbReference>
<reference evidence="5" key="1">
    <citation type="journal article" date="2013" name="Genetics">
        <title>The draft genome and transcriptome of Panagrellus redivivus are shaped by the harsh demands of a free-living lifestyle.</title>
        <authorList>
            <person name="Srinivasan J."/>
            <person name="Dillman A.R."/>
            <person name="Macchietto M.G."/>
            <person name="Heikkinen L."/>
            <person name="Lakso M."/>
            <person name="Fracchia K.M."/>
            <person name="Antoshechkin I."/>
            <person name="Mortazavi A."/>
            <person name="Wong G."/>
            <person name="Sternberg P.W."/>
        </authorList>
    </citation>
    <scope>NUCLEOTIDE SEQUENCE [LARGE SCALE GENOMIC DNA]</scope>
    <source>
        <strain evidence="5">MT8872</strain>
    </source>
</reference>
<evidence type="ECO:0000313" key="6">
    <source>
        <dbReference type="WBParaSite" id="Pan_g3860.t1"/>
    </source>
</evidence>
<dbReference type="InterPro" id="IPR051846">
    <property type="entry name" value="SH2_domain_adapters"/>
</dbReference>
<dbReference type="PANTHER" id="PTHR15127">
    <property type="entry name" value="HEAVYWEIGHT, ISOFORM A"/>
    <property type="match status" value="1"/>
</dbReference>
<dbReference type="Gene3D" id="3.30.505.10">
    <property type="entry name" value="SH2 domain"/>
    <property type="match status" value="1"/>
</dbReference>
<name>A0A7E4VY96_PANRE</name>
<accession>A0A7E4VY96</accession>
<dbReference type="PANTHER" id="PTHR15127:SF32">
    <property type="entry name" value="HEAVYWEIGHT, ISOFORM A"/>
    <property type="match status" value="1"/>
</dbReference>